<name>A0ABR2UQZ9_9PEZI</name>
<protein>
    <recommendedName>
        <fullName evidence="1">DUF7580 domain-containing protein</fullName>
    </recommendedName>
</protein>
<sequence>MAEALGIVSASLGLLPILVEVIKGYRTLTQALGFIKTCTKDLNAIELKLDTQQSRFLNECQLLLETASRDQQDIGMMMNDSNHISWNDENLANSIARSFGESNSRTYRSCFNVMKDIQESQQELGKQLATFDIIQNQKQAGETIKAAYRRLRQTVSLKFNMKDINEKINQMRRGNEDLEALHSQMIRFKQQKQTTAAVSAGFSILPKDMREAQNMVKEAYNVLTSTFTCCSATHTEHWAALCLDKDVVSSETLEVAFSYVITSNGPQSEQCLQISLRSQEEPSTTTTKREASRSTKLRRRKKLRFLDEDDGNNLTSEEVDVELSSLNLSSITDICNFLGTHCNSARPPSGFKNYLGYLQASRTCRHIFYVSPSVPLPFPRPKTATLTRRGPSLRDLFQAIRREQLTLEYQLSWALKLSLAVLQFHSTPWLHDDWRTSDLLLPDLSLSTTTQLSLLLRASLPTRITEDSPCGSLRCADVIMEGSSPAQDPICPDDEEGIYNRHLWGLGTALLEIGHWQSLDQFEEDTKFHGNKYRTVRRFSKQTTFLGDSYNKIARTCLQCNFGCDNDLSSPELQNAVYSKVVLPLREMKETIEKFEKMGLRGSDSRVATIS</sequence>
<gene>
    <name evidence="2" type="ORF">SUNI508_09298</name>
</gene>
<reference evidence="2 3" key="1">
    <citation type="journal article" date="2024" name="J. Plant Pathol.">
        <title>Sequence and assembly of the genome of Seiridium unicorne, isolate CBS 538.82, causal agent of cypress canker disease.</title>
        <authorList>
            <person name="Scali E."/>
            <person name="Rocca G.D."/>
            <person name="Danti R."/>
            <person name="Garbelotto M."/>
            <person name="Barberini S."/>
            <person name="Baroncelli R."/>
            <person name="Emiliani G."/>
        </authorList>
    </citation>
    <scope>NUCLEOTIDE SEQUENCE [LARGE SCALE GENOMIC DNA]</scope>
    <source>
        <strain evidence="2 3">BM-138-508</strain>
    </source>
</reference>
<evidence type="ECO:0000259" key="1">
    <source>
        <dbReference type="Pfam" id="PF24476"/>
    </source>
</evidence>
<dbReference type="EMBL" id="JARVKF010000403">
    <property type="protein sequence ID" value="KAK9416826.1"/>
    <property type="molecule type" value="Genomic_DNA"/>
</dbReference>
<feature type="domain" description="DUF7580" evidence="1">
    <location>
        <begin position="211"/>
        <end position="587"/>
    </location>
</feature>
<organism evidence="2 3">
    <name type="scientific">Seiridium unicorne</name>
    <dbReference type="NCBI Taxonomy" id="138068"/>
    <lineage>
        <taxon>Eukaryota</taxon>
        <taxon>Fungi</taxon>
        <taxon>Dikarya</taxon>
        <taxon>Ascomycota</taxon>
        <taxon>Pezizomycotina</taxon>
        <taxon>Sordariomycetes</taxon>
        <taxon>Xylariomycetidae</taxon>
        <taxon>Amphisphaeriales</taxon>
        <taxon>Sporocadaceae</taxon>
        <taxon>Seiridium</taxon>
    </lineage>
</organism>
<dbReference type="PANTHER" id="PTHR35186">
    <property type="entry name" value="ANK_REP_REGION DOMAIN-CONTAINING PROTEIN"/>
    <property type="match status" value="1"/>
</dbReference>
<evidence type="ECO:0000313" key="2">
    <source>
        <dbReference type="EMBL" id="KAK9416826.1"/>
    </source>
</evidence>
<dbReference type="Proteomes" id="UP001408356">
    <property type="component" value="Unassembled WGS sequence"/>
</dbReference>
<dbReference type="PANTHER" id="PTHR35186:SF4">
    <property type="entry name" value="PRION-INHIBITION AND PROPAGATION HELO DOMAIN-CONTAINING PROTEIN"/>
    <property type="match status" value="1"/>
</dbReference>
<evidence type="ECO:0000313" key="3">
    <source>
        <dbReference type="Proteomes" id="UP001408356"/>
    </source>
</evidence>
<keyword evidence="3" id="KW-1185">Reference proteome</keyword>
<comment type="caution">
    <text evidence="2">The sequence shown here is derived from an EMBL/GenBank/DDBJ whole genome shotgun (WGS) entry which is preliminary data.</text>
</comment>
<proteinExistence type="predicted"/>
<dbReference type="InterPro" id="IPR056002">
    <property type="entry name" value="DUF7580"/>
</dbReference>
<accession>A0ABR2UQZ9</accession>
<dbReference type="Pfam" id="PF24476">
    <property type="entry name" value="DUF7580"/>
    <property type="match status" value="1"/>
</dbReference>